<dbReference type="PANTHER" id="PTHR36838">
    <property type="entry name" value="AUXIN EFFLUX CARRIER FAMILY PROTEIN"/>
    <property type="match status" value="1"/>
</dbReference>
<evidence type="ECO:0000256" key="5">
    <source>
        <dbReference type="ARBA" id="ARBA00022692"/>
    </source>
</evidence>
<feature type="transmembrane region" description="Helical" evidence="8">
    <location>
        <begin position="97"/>
        <end position="117"/>
    </location>
</feature>
<dbReference type="RefSeq" id="WP_111342891.1">
    <property type="nucleotide sequence ID" value="NZ_QHHQ01000001.1"/>
</dbReference>
<dbReference type="InterPro" id="IPR004776">
    <property type="entry name" value="Mem_transp_PIN-like"/>
</dbReference>
<evidence type="ECO:0000256" key="6">
    <source>
        <dbReference type="ARBA" id="ARBA00022989"/>
    </source>
</evidence>
<organism evidence="9 10">
    <name type="scientific">Acuticoccus sediminis</name>
    <dbReference type="NCBI Taxonomy" id="2184697"/>
    <lineage>
        <taxon>Bacteria</taxon>
        <taxon>Pseudomonadati</taxon>
        <taxon>Pseudomonadota</taxon>
        <taxon>Alphaproteobacteria</taxon>
        <taxon>Hyphomicrobiales</taxon>
        <taxon>Amorphaceae</taxon>
        <taxon>Acuticoccus</taxon>
    </lineage>
</organism>
<keyword evidence="3" id="KW-0813">Transport</keyword>
<dbReference type="PANTHER" id="PTHR36838:SF3">
    <property type="entry name" value="TRANSPORTER AUXIN EFFLUX CARRIER EC FAMILY"/>
    <property type="match status" value="1"/>
</dbReference>
<dbReference type="OrthoDB" id="9810457at2"/>
<dbReference type="Proteomes" id="UP000249590">
    <property type="component" value="Unassembled WGS sequence"/>
</dbReference>
<evidence type="ECO:0000256" key="2">
    <source>
        <dbReference type="ARBA" id="ARBA00010145"/>
    </source>
</evidence>
<evidence type="ECO:0000256" key="3">
    <source>
        <dbReference type="ARBA" id="ARBA00022448"/>
    </source>
</evidence>
<feature type="transmembrane region" description="Helical" evidence="8">
    <location>
        <begin position="292"/>
        <end position="316"/>
    </location>
</feature>
<feature type="transmembrane region" description="Helical" evidence="8">
    <location>
        <begin position="40"/>
        <end position="59"/>
    </location>
</feature>
<proteinExistence type="inferred from homology"/>
<sequence>MALGLLASTILPVFGFIGIGYLTIVLRVLRDETADHLSNFVFTLGVPLLLIRAIGTMQLPDVSPWPFWGVYFSSVLINIGLGMLVTERIFKRDARAGVIGGMSASFSNLVMVGVPLVSRAYGDEGLVTAFLLISVHMPFMMTVSALLIEVAEYRDGSAAGRLDFFGAIKRVVRQLLRNPLIIGILIGTAVRLTGLPIVGVPRALVDGLANTAIPLALVSLGMSLPRYGLRGHVMPAIVLSALKLLVIPSVVYVLAFHVAGMPPLPAAVLVLAAACPTGVNAYLIAVRFQTGLALSANTITLTTAASIISFTLWLTIVAG</sequence>
<keyword evidence="10" id="KW-1185">Reference proteome</keyword>
<evidence type="ECO:0008006" key="11">
    <source>
        <dbReference type="Google" id="ProtNLM"/>
    </source>
</evidence>
<evidence type="ECO:0000256" key="8">
    <source>
        <dbReference type="SAM" id="Phobius"/>
    </source>
</evidence>
<accession>A0A8B2NUJ3</accession>
<protein>
    <recommendedName>
        <fullName evidence="11">Transporter</fullName>
    </recommendedName>
</protein>
<dbReference type="Pfam" id="PF03547">
    <property type="entry name" value="Mem_trans"/>
    <property type="match status" value="1"/>
</dbReference>
<feature type="transmembrane region" description="Helical" evidence="8">
    <location>
        <begin position="204"/>
        <end position="224"/>
    </location>
</feature>
<dbReference type="Gene3D" id="1.20.1530.20">
    <property type="match status" value="1"/>
</dbReference>
<feature type="transmembrane region" description="Helical" evidence="8">
    <location>
        <begin position="6"/>
        <end position="28"/>
    </location>
</feature>
<feature type="transmembrane region" description="Helical" evidence="8">
    <location>
        <begin position="236"/>
        <end position="258"/>
    </location>
</feature>
<dbReference type="EMBL" id="QHHQ01000001">
    <property type="protein sequence ID" value="RAI03857.1"/>
    <property type="molecule type" value="Genomic_DNA"/>
</dbReference>
<feature type="transmembrane region" description="Helical" evidence="8">
    <location>
        <begin position="264"/>
        <end position="285"/>
    </location>
</feature>
<dbReference type="AlphaFoldDB" id="A0A8B2NUJ3"/>
<keyword evidence="6 8" id="KW-1133">Transmembrane helix</keyword>
<dbReference type="GO" id="GO:0005886">
    <property type="term" value="C:plasma membrane"/>
    <property type="evidence" value="ECO:0007669"/>
    <property type="project" value="UniProtKB-SubCell"/>
</dbReference>
<comment type="caution">
    <text evidence="9">The sequence shown here is derived from an EMBL/GenBank/DDBJ whole genome shotgun (WGS) entry which is preliminary data.</text>
</comment>
<keyword evidence="5 8" id="KW-0812">Transmembrane</keyword>
<evidence type="ECO:0000313" key="9">
    <source>
        <dbReference type="EMBL" id="RAI03857.1"/>
    </source>
</evidence>
<evidence type="ECO:0000256" key="4">
    <source>
        <dbReference type="ARBA" id="ARBA00022475"/>
    </source>
</evidence>
<gene>
    <name evidence="9" type="ORF">DLJ53_05140</name>
</gene>
<keyword evidence="4" id="KW-1003">Cell membrane</keyword>
<evidence type="ECO:0000256" key="7">
    <source>
        <dbReference type="ARBA" id="ARBA00023136"/>
    </source>
</evidence>
<feature type="transmembrane region" description="Helical" evidence="8">
    <location>
        <begin position="129"/>
        <end position="148"/>
    </location>
</feature>
<comment type="similarity">
    <text evidence="2">Belongs to the auxin efflux carrier (TC 2.A.69) family.</text>
</comment>
<evidence type="ECO:0000256" key="1">
    <source>
        <dbReference type="ARBA" id="ARBA00004651"/>
    </source>
</evidence>
<reference evidence="9 10" key="1">
    <citation type="submission" date="2018-05" db="EMBL/GenBank/DDBJ databases">
        <title>Acuticoccus sediminis sp. nov., isolated from deep-sea sediment of Indian Ocean.</title>
        <authorList>
            <person name="Liu X."/>
            <person name="Lai Q."/>
            <person name="Du Y."/>
            <person name="Sun F."/>
            <person name="Zhang X."/>
            <person name="Wang S."/>
            <person name="Shao Z."/>
        </authorList>
    </citation>
    <scope>NUCLEOTIDE SEQUENCE [LARGE SCALE GENOMIC DNA]</scope>
    <source>
        <strain evidence="9 10">PTG4-2</strain>
    </source>
</reference>
<feature type="transmembrane region" description="Helical" evidence="8">
    <location>
        <begin position="179"/>
        <end position="198"/>
    </location>
</feature>
<feature type="transmembrane region" description="Helical" evidence="8">
    <location>
        <begin position="65"/>
        <end position="85"/>
    </location>
</feature>
<name>A0A8B2NUJ3_9HYPH</name>
<dbReference type="InterPro" id="IPR038770">
    <property type="entry name" value="Na+/solute_symporter_sf"/>
</dbReference>
<evidence type="ECO:0000313" key="10">
    <source>
        <dbReference type="Proteomes" id="UP000249590"/>
    </source>
</evidence>
<comment type="subcellular location">
    <subcellularLocation>
        <location evidence="1">Cell membrane</location>
        <topology evidence="1">Multi-pass membrane protein</topology>
    </subcellularLocation>
</comment>
<keyword evidence="7 8" id="KW-0472">Membrane</keyword>
<dbReference type="GO" id="GO:0055085">
    <property type="term" value="P:transmembrane transport"/>
    <property type="evidence" value="ECO:0007669"/>
    <property type="project" value="InterPro"/>
</dbReference>